<evidence type="ECO:0000313" key="4">
    <source>
        <dbReference type="EMBL" id="EGH34666.1"/>
    </source>
</evidence>
<dbReference type="GO" id="GO:0016020">
    <property type="term" value="C:membrane"/>
    <property type="evidence" value="ECO:0007669"/>
    <property type="project" value="InterPro"/>
</dbReference>
<keyword evidence="2" id="KW-0067">ATP-binding</keyword>
<protein>
    <submittedName>
        <fullName evidence="4">Potassium-transporting ATPase subunit B</fullName>
    </submittedName>
</protein>
<dbReference type="InterPro" id="IPR059000">
    <property type="entry name" value="ATPase_P-type_domA"/>
</dbReference>
<sequence>SLRIINASELRKGDVVRVEIGEMIPGDGEVIEGIAAVNEAAITGESAPVIRESGGDRSAVTGNTRLVSDWLLIRISANPGES</sequence>
<dbReference type="PANTHER" id="PTHR43743">
    <property type="entry name" value="POTASSIUM-TRANSPORTING ATPASE ATP-BINDING SUBUNIT"/>
    <property type="match status" value="1"/>
</dbReference>
<feature type="non-terminal residue" evidence="4">
    <location>
        <position position="82"/>
    </location>
</feature>
<gene>
    <name evidence="4" type="ORF">PSYJA_39190</name>
</gene>
<accession>F3FWS4</accession>
<dbReference type="GO" id="GO:0005524">
    <property type="term" value="F:ATP binding"/>
    <property type="evidence" value="ECO:0007669"/>
    <property type="project" value="UniProtKB-KW"/>
</dbReference>
<evidence type="ECO:0000259" key="3">
    <source>
        <dbReference type="Pfam" id="PF00122"/>
    </source>
</evidence>
<dbReference type="Proteomes" id="UP000004471">
    <property type="component" value="Unassembled WGS sequence"/>
</dbReference>
<feature type="domain" description="P-type ATPase A" evidence="3">
    <location>
        <begin position="4"/>
        <end position="74"/>
    </location>
</feature>
<comment type="caution">
    <text evidence="4">The sequence shown here is derived from an EMBL/GenBank/DDBJ whole genome shotgun (WGS) entry which is preliminary data.</text>
</comment>
<evidence type="ECO:0000313" key="5">
    <source>
        <dbReference type="Proteomes" id="UP000004471"/>
    </source>
</evidence>
<organism evidence="4 5">
    <name type="scientific">Pseudomonas syringae pv. japonica str. M301072</name>
    <dbReference type="NCBI Taxonomy" id="629262"/>
    <lineage>
        <taxon>Bacteria</taxon>
        <taxon>Pseudomonadati</taxon>
        <taxon>Pseudomonadota</taxon>
        <taxon>Gammaproteobacteria</taxon>
        <taxon>Pseudomonadales</taxon>
        <taxon>Pseudomonadaceae</taxon>
        <taxon>Pseudomonas</taxon>
        <taxon>Pseudomonas syringae</taxon>
    </lineage>
</organism>
<evidence type="ECO:0000256" key="1">
    <source>
        <dbReference type="ARBA" id="ARBA00022741"/>
    </source>
</evidence>
<proteinExistence type="predicted"/>
<dbReference type="SUPFAM" id="SSF81653">
    <property type="entry name" value="Calcium ATPase, transduction domain A"/>
    <property type="match status" value="1"/>
</dbReference>
<dbReference type="AlphaFoldDB" id="F3FWS4"/>
<dbReference type="InterPro" id="IPR006391">
    <property type="entry name" value="P-type_ATPase_bsu_IA"/>
</dbReference>
<feature type="non-terminal residue" evidence="4">
    <location>
        <position position="1"/>
    </location>
</feature>
<name>F3FWS4_PSESX</name>
<dbReference type="EMBL" id="AEAH01002761">
    <property type="protein sequence ID" value="EGH34666.1"/>
    <property type="molecule type" value="Genomic_DNA"/>
</dbReference>
<keyword evidence="1" id="KW-0547">Nucleotide-binding</keyword>
<dbReference type="Gene3D" id="2.70.150.10">
    <property type="entry name" value="Calcium-transporting ATPase, cytoplasmic transduction domain A"/>
    <property type="match status" value="1"/>
</dbReference>
<dbReference type="PANTHER" id="PTHR43743:SF1">
    <property type="entry name" value="POTASSIUM-TRANSPORTING ATPASE ATP-BINDING SUBUNIT"/>
    <property type="match status" value="1"/>
</dbReference>
<dbReference type="GO" id="GO:0008556">
    <property type="term" value="F:P-type potassium transmembrane transporter activity"/>
    <property type="evidence" value="ECO:0007669"/>
    <property type="project" value="InterPro"/>
</dbReference>
<evidence type="ECO:0000256" key="2">
    <source>
        <dbReference type="ARBA" id="ARBA00022840"/>
    </source>
</evidence>
<reference evidence="4 5" key="1">
    <citation type="journal article" date="2011" name="PLoS Pathog.">
        <title>Dynamic evolution of pathogenicity revealed by sequencing and comparative genomics of 19 Pseudomonas syringae isolates.</title>
        <authorList>
            <person name="Baltrus D.A."/>
            <person name="Nishimura M.T."/>
            <person name="Romanchuk A."/>
            <person name="Chang J.H."/>
            <person name="Mukhtar M.S."/>
            <person name="Cherkis K."/>
            <person name="Roach J."/>
            <person name="Grant S.R."/>
            <person name="Jones C.D."/>
            <person name="Dangl J.L."/>
        </authorList>
    </citation>
    <scope>NUCLEOTIDE SEQUENCE [LARGE SCALE GENOMIC DNA]</scope>
    <source>
        <strain evidence="5">M301072PT</strain>
    </source>
</reference>
<dbReference type="Pfam" id="PF00122">
    <property type="entry name" value="E1-E2_ATPase"/>
    <property type="match status" value="1"/>
</dbReference>
<dbReference type="InterPro" id="IPR008250">
    <property type="entry name" value="ATPase_P-typ_transduc_dom_A_sf"/>
</dbReference>